<proteinExistence type="predicted"/>
<dbReference type="RefSeq" id="WP_004263505.1">
    <property type="nucleotide sequence ID" value="NZ_ABDWLN020000009.1"/>
</dbReference>
<organism evidence="4 6">
    <name type="scientific">Providencia rettgeri</name>
    <dbReference type="NCBI Taxonomy" id="587"/>
    <lineage>
        <taxon>Bacteria</taxon>
        <taxon>Pseudomonadati</taxon>
        <taxon>Pseudomonadota</taxon>
        <taxon>Gammaproteobacteria</taxon>
        <taxon>Enterobacterales</taxon>
        <taxon>Morganellaceae</taxon>
        <taxon>Providencia</taxon>
    </lineage>
</organism>
<dbReference type="Proteomes" id="UP000834611">
    <property type="component" value="Unassembled WGS sequence"/>
</dbReference>
<dbReference type="EMBL" id="JAHWLI010000086">
    <property type="protein sequence ID" value="MBW3118546.1"/>
    <property type="molecule type" value="Genomic_DNA"/>
</dbReference>
<reference evidence="5" key="3">
    <citation type="submission" date="2021-06" db="EMBL/GenBank/DDBJ databases">
        <title>Emergence of genetically related NDM-1-producing Providencia rettgeri strains in Argentina.</title>
        <authorList>
            <person name="Pasteran F."/>
            <person name="Meo A."/>
            <person name="Gomez S."/>
            <person name="Derdoy L."/>
            <person name="Albronoz E."/>
            <person name="Faccone D."/>
            <person name="Guerriero L."/>
            <person name="Archuby D."/>
            <person name="Tarzia A."/>
            <person name="Lopez M."/>
            <person name="Corso A."/>
        </authorList>
    </citation>
    <scope>NUCLEOTIDE SEQUENCE</scope>
    <source>
        <strain evidence="5">PreM15628</strain>
    </source>
</reference>
<dbReference type="Proteomes" id="UP000216001">
    <property type="component" value="Unassembled WGS sequence"/>
</dbReference>
<dbReference type="EMBL" id="NOWC01000006">
    <property type="protein sequence ID" value="OZS75326.1"/>
    <property type="molecule type" value="Genomic_DNA"/>
</dbReference>
<evidence type="ECO:0000313" key="1">
    <source>
        <dbReference type="EMBL" id="CAB5666691.1"/>
    </source>
</evidence>
<accession>A0A264VVC6</accession>
<evidence type="ECO:0000313" key="3">
    <source>
        <dbReference type="EMBL" id="MDI9091049.1"/>
    </source>
</evidence>
<reference evidence="4 6" key="1">
    <citation type="submission" date="2017-07" db="EMBL/GenBank/DDBJ databases">
        <title>blaIMP-27 on transferable plasmids in Proteus mirabilis and Providencia rettgeri.</title>
        <authorList>
            <person name="Potter R."/>
        </authorList>
    </citation>
    <scope>NUCLEOTIDE SEQUENCE [LARGE SCALE GENOMIC DNA]</scope>
    <source>
        <strain evidence="4 6">PR1</strain>
    </source>
</reference>
<dbReference type="Proteomes" id="UP001159001">
    <property type="component" value="Unassembled WGS sequence"/>
</dbReference>
<evidence type="ECO:0000313" key="5">
    <source>
        <dbReference type="EMBL" id="QWQ19292.1"/>
    </source>
</evidence>
<dbReference type="Proteomes" id="UP000682358">
    <property type="component" value="Chromosome"/>
</dbReference>
<evidence type="ECO:0000313" key="4">
    <source>
        <dbReference type="EMBL" id="OZS75326.1"/>
    </source>
</evidence>
<dbReference type="EMBL" id="CP076405">
    <property type="protein sequence ID" value="QWQ19292.1"/>
    <property type="molecule type" value="Genomic_DNA"/>
</dbReference>
<dbReference type="EMBL" id="JAOWIN010000001">
    <property type="protein sequence ID" value="MDI9091049.1"/>
    <property type="molecule type" value="Genomic_DNA"/>
</dbReference>
<reference evidence="2" key="4">
    <citation type="submission" date="2021-07" db="EMBL/GenBank/DDBJ databases">
        <authorList>
            <person name="Stanton E."/>
        </authorList>
    </citation>
    <scope>NUCLEOTIDE SEQUENCE</scope>
    <source>
        <strain evidence="2">2021EL-01139</strain>
    </source>
</reference>
<dbReference type="AlphaFoldDB" id="A0A264VVC6"/>
<evidence type="ECO:0000313" key="2">
    <source>
        <dbReference type="EMBL" id="MBW3118546.1"/>
    </source>
</evidence>
<evidence type="ECO:0000313" key="6">
    <source>
        <dbReference type="Proteomes" id="UP000216001"/>
    </source>
</evidence>
<dbReference type="EMBL" id="CAHPSF010000001">
    <property type="protein sequence ID" value="CAB5666691.1"/>
    <property type="molecule type" value="Genomic_DNA"/>
</dbReference>
<sequence length="129" mass="14599">MNIIKLLTILLLTGGSFILGVTLNYTPTPDLVKMAKSSVEDYLSYPESASFKNVKYNFIRQTADKGDLGYVCGEVFRVKNARLEGYKKFIVKAYSDKQGKVSLSIPMVEGDYDLVPKEMVDSLWTRYCF</sequence>
<reference evidence="1" key="2">
    <citation type="submission" date="2020-05" db="EMBL/GenBank/DDBJ databases">
        <authorList>
            <person name="Delgado-Blas J."/>
        </authorList>
    </citation>
    <scope>NUCLEOTIDE SEQUENCE</scope>
    <source>
        <strain evidence="1">BB1453</strain>
    </source>
</reference>
<protein>
    <submittedName>
        <fullName evidence="4">Uncharacterized protein</fullName>
    </submittedName>
</protein>
<gene>
    <name evidence="4" type="ORF">CHI95_07435</name>
    <name evidence="1" type="ORF">GHA_00522</name>
    <name evidence="5" type="ORF">KOF27_11605</name>
    <name evidence="2" type="ORF">KYI77_19040</name>
    <name evidence="3" type="ORF">OGX73_00255</name>
</gene>
<reference evidence="3" key="5">
    <citation type="submission" date="2022-10" db="EMBL/GenBank/DDBJ databases">
        <title>Bacterial isolates recovered from the One Health project in Brazil.</title>
        <authorList>
            <person name="Valiatti T.B."/>
            <person name="Santos F."/>
            <person name="Cayo R."/>
            <person name="Gales A.C."/>
        </authorList>
    </citation>
    <scope>NUCLEOTIDE SEQUENCE</scope>
    <source>
        <strain evidence="3">PVR188</strain>
    </source>
</reference>
<name>A0A264VVC6_PRORE</name>
<dbReference type="GeneID" id="92275344"/>
<dbReference type="Proteomes" id="UP001155882">
    <property type="component" value="Unassembled WGS sequence"/>
</dbReference>